<proteinExistence type="predicted"/>
<evidence type="ECO:0000313" key="5">
    <source>
        <dbReference type="Proteomes" id="UP001628179"/>
    </source>
</evidence>
<dbReference type="EMBL" id="BAAFSV010000004">
    <property type="protein sequence ID" value="GAB1317293.1"/>
    <property type="molecule type" value="Genomic_DNA"/>
</dbReference>
<organism evidence="4 5">
    <name type="scientific">Madurella fahalii</name>
    <dbReference type="NCBI Taxonomy" id="1157608"/>
    <lineage>
        <taxon>Eukaryota</taxon>
        <taxon>Fungi</taxon>
        <taxon>Dikarya</taxon>
        <taxon>Ascomycota</taxon>
        <taxon>Pezizomycotina</taxon>
        <taxon>Sordariomycetes</taxon>
        <taxon>Sordariomycetidae</taxon>
        <taxon>Sordariales</taxon>
        <taxon>Sordariales incertae sedis</taxon>
        <taxon>Madurella</taxon>
    </lineage>
</organism>
<reference evidence="4 5" key="1">
    <citation type="submission" date="2024-09" db="EMBL/GenBank/DDBJ databases">
        <title>Itraconazole resistance in Madurella fahalii resulting from another homologue of gene encoding cytochrome P450 14-alpha sterol demethylase (CYP51).</title>
        <authorList>
            <person name="Yoshioka I."/>
            <person name="Fahal A.H."/>
            <person name="Kaneko S."/>
            <person name="Yaguchi T."/>
        </authorList>
    </citation>
    <scope>NUCLEOTIDE SEQUENCE [LARGE SCALE GENOMIC DNA]</scope>
    <source>
        <strain evidence="4 5">IFM 68171</strain>
    </source>
</reference>
<feature type="compositionally biased region" description="Polar residues" evidence="2">
    <location>
        <begin position="169"/>
        <end position="182"/>
    </location>
</feature>
<dbReference type="PANTHER" id="PTHR35392:SF3">
    <property type="entry name" value="ZN(2)-C6 FUNGAL-TYPE DOMAIN-CONTAINING PROTEIN"/>
    <property type="match status" value="1"/>
</dbReference>
<evidence type="ECO:0000256" key="1">
    <source>
        <dbReference type="ARBA" id="ARBA00023242"/>
    </source>
</evidence>
<feature type="region of interest" description="Disordered" evidence="2">
    <location>
        <begin position="127"/>
        <end position="186"/>
    </location>
</feature>
<protein>
    <submittedName>
        <fullName evidence="4">Zn(2)-C6 fungal-type domain-containing protein</fullName>
    </submittedName>
</protein>
<evidence type="ECO:0000259" key="3">
    <source>
        <dbReference type="PROSITE" id="PS00463"/>
    </source>
</evidence>
<evidence type="ECO:0000256" key="2">
    <source>
        <dbReference type="SAM" id="MobiDB-lite"/>
    </source>
</evidence>
<keyword evidence="1" id="KW-0539">Nucleus</keyword>
<feature type="compositionally biased region" description="Basic residues" evidence="2">
    <location>
        <begin position="202"/>
        <end position="211"/>
    </location>
</feature>
<sequence>MASGDSTGVLGLGPSGYEFDGTTSIAPGDEPFPIDSLHGLTGIHIDIDYTSHGWSQSIDEAGLLWQGSWNDVDYGQVGSLVPGDTTTPRIVELNDDGVPTALGQDVPRPQPAAEHLQAALGLVGAPSLENASGKQHPYPCAGPAEDSTSSAGSSRVVLTPVSSEDDSFSNRLPSGSRSTPENDATGMVNLLGPCSKVWVVPKKTRKKRKPKNPNGITKVTEKRPPRRRGPFQDVEKRTETALTRALKSCVRCRMLRIRCSPDMFDLGGSCLTCKQVTGPIMCKLPCLRWIITDSSLYREQSRPYQMFSRRWQTMDLVDIKDWASTETRNIRLSQIYLDAPYEVEVREFVPVEGDMLEEKWTSNGVVKTHKIPRYALADMGKSAVVLQAFIQRSIGTYISGTVGESDELIWKTYSFAFQHSFKAKTSTERDLVLNAFRFWVACRKTSNPEHILGEDKLGGNAVDDPGSVFHNRVPMPVIIIAQMECILYSKVLRPVHRKLLGQLNELVKENKRQYWLTIYLTMFILLHSCSMISRRDWETARQYNLQEEYCNHERVLPFRLTYDAAGIRELSKAAELEPQQVSFVESTSHLLREPPRAVAEFQSVRSKLDLNHDLYWVAQLYDENWAPGPTA</sequence>
<dbReference type="InterPro" id="IPR001138">
    <property type="entry name" value="Zn2Cys6_DnaBD"/>
</dbReference>
<name>A0ABQ0GHR3_9PEZI</name>
<dbReference type="GeneID" id="98178246"/>
<dbReference type="InterPro" id="IPR052973">
    <property type="entry name" value="Fungal_sec-metab_reg_TF"/>
</dbReference>
<gene>
    <name evidence="4" type="ORF">MFIFM68171_07503</name>
</gene>
<dbReference type="PANTHER" id="PTHR35392">
    <property type="entry name" value="ZN(II)2CYS6 TRANSCRIPTION FACTOR (EUROFUNG)-RELATED-RELATED"/>
    <property type="match status" value="1"/>
</dbReference>
<feature type="region of interest" description="Disordered" evidence="2">
    <location>
        <begin position="201"/>
        <end position="237"/>
    </location>
</feature>
<comment type="caution">
    <text evidence="4">The sequence shown here is derived from an EMBL/GenBank/DDBJ whole genome shotgun (WGS) entry which is preliminary data.</text>
</comment>
<dbReference type="PROSITE" id="PS00463">
    <property type="entry name" value="ZN2_CY6_FUNGAL_1"/>
    <property type="match status" value="1"/>
</dbReference>
<keyword evidence="5" id="KW-1185">Reference proteome</keyword>
<dbReference type="Proteomes" id="UP001628179">
    <property type="component" value="Unassembled WGS sequence"/>
</dbReference>
<accession>A0ABQ0GHR3</accession>
<evidence type="ECO:0000313" key="4">
    <source>
        <dbReference type="EMBL" id="GAB1317293.1"/>
    </source>
</evidence>
<feature type="domain" description="Zn(2)-C6 fungal-type" evidence="3">
    <location>
        <begin position="248"/>
        <end position="282"/>
    </location>
</feature>
<dbReference type="RefSeq" id="XP_070919024.1">
    <property type="nucleotide sequence ID" value="XM_071062923.1"/>
</dbReference>